<keyword evidence="6" id="KW-0539">Nucleus</keyword>
<dbReference type="SUPFAM" id="SSF57667">
    <property type="entry name" value="beta-beta-alpha zinc fingers"/>
    <property type="match status" value="4"/>
</dbReference>
<dbReference type="AlphaFoldDB" id="A0A194Q233"/>
<dbReference type="PANTHER" id="PTHR24381:SF393">
    <property type="entry name" value="CHROMATIN-LINKED ADAPTOR FOR MSL PROTEINS, ISOFORM B"/>
    <property type="match status" value="1"/>
</dbReference>
<protein>
    <submittedName>
        <fullName evidence="9">Zinc finger imprinted 3</fullName>
    </submittedName>
</protein>
<comment type="subcellular location">
    <subcellularLocation>
        <location evidence="1">Nucleus</location>
    </subcellularLocation>
</comment>
<organism evidence="9 10">
    <name type="scientific">Papilio xuthus</name>
    <name type="common">Asian swallowtail butterfly</name>
    <dbReference type="NCBI Taxonomy" id="66420"/>
    <lineage>
        <taxon>Eukaryota</taxon>
        <taxon>Metazoa</taxon>
        <taxon>Ecdysozoa</taxon>
        <taxon>Arthropoda</taxon>
        <taxon>Hexapoda</taxon>
        <taxon>Insecta</taxon>
        <taxon>Pterygota</taxon>
        <taxon>Neoptera</taxon>
        <taxon>Endopterygota</taxon>
        <taxon>Lepidoptera</taxon>
        <taxon>Glossata</taxon>
        <taxon>Ditrysia</taxon>
        <taxon>Papilionoidea</taxon>
        <taxon>Papilionidae</taxon>
        <taxon>Papilioninae</taxon>
        <taxon>Papilio</taxon>
    </lineage>
</organism>
<dbReference type="GO" id="GO:0008270">
    <property type="term" value="F:zinc ion binding"/>
    <property type="evidence" value="ECO:0007669"/>
    <property type="project" value="UniProtKB-KW"/>
</dbReference>
<gene>
    <name evidence="9" type="ORF">RR46_02541</name>
</gene>
<dbReference type="GO" id="GO:0000977">
    <property type="term" value="F:RNA polymerase II transcription regulatory region sequence-specific DNA binding"/>
    <property type="evidence" value="ECO:0007669"/>
    <property type="project" value="TreeGrafter"/>
</dbReference>
<dbReference type="Gene3D" id="3.30.160.60">
    <property type="entry name" value="Classic Zinc Finger"/>
    <property type="match status" value="5"/>
</dbReference>
<dbReference type="PROSITE" id="PS50157">
    <property type="entry name" value="ZINC_FINGER_C2H2_2"/>
    <property type="match status" value="6"/>
</dbReference>
<dbReference type="Pfam" id="PF00096">
    <property type="entry name" value="zf-C2H2"/>
    <property type="match status" value="1"/>
</dbReference>
<dbReference type="Pfam" id="PF12874">
    <property type="entry name" value="zf-met"/>
    <property type="match status" value="2"/>
</dbReference>
<dbReference type="Proteomes" id="UP000053268">
    <property type="component" value="Unassembled WGS sequence"/>
</dbReference>
<feature type="domain" description="C2H2-type" evidence="8">
    <location>
        <begin position="327"/>
        <end position="355"/>
    </location>
</feature>
<dbReference type="InterPro" id="IPR013087">
    <property type="entry name" value="Znf_C2H2_type"/>
</dbReference>
<evidence type="ECO:0000313" key="9">
    <source>
        <dbReference type="EMBL" id="KPI99627.1"/>
    </source>
</evidence>
<proteinExistence type="predicted"/>
<keyword evidence="2" id="KW-0479">Metal-binding</keyword>
<evidence type="ECO:0000313" key="10">
    <source>
        <dbReference type="Proteomes" id="UP000053268"/>
    </source>
</evidence>
<evidence type="ECO:0000256" key="7">
    <source>
        <dbReference type="PROSITE-ProRule" id="PRU00042"/>
    </source>
</evidence>
<evidence type="ECO:0000259" key="8">
    <source>
        <dbReference type="PROSITE" id="PS50157"/>
    </source>
</evidence>
<feature type="domain" description="C2H2-type" evidence="8">
    <location>
        <begin position="266"/>
        <end position="293"/>
    </location>
</feature>
<dbReference type="GO" id="GO:0005634">
    <property type="term" value="C:nucleus"/>
    <property type="evidence" value="ECO:0007669"/>
    <property type="project" value="UniProtKB-SubCell"/>
</dbReference>
<keyword evidence="4 7" id="KW-0863">Zinc-finger</keyword>
<keyword evidence="5" id="KW-0862">Zinc</keyword>
<keyword evidence="10" id="KW-1185">Reference proteome</keyword>
<evidence type="ECO:0000256" key="5">
    <source>
        <dbReference type="ARBA" id="ARBA00022833"/>
    </source>
</evidence>
<evidence type="ECO:0000256" key="4">
    <source>
        <dbReference type="ARBA" id="ARBA00022771"/>
    </source>
</evidence>
<feature type="domain" description="C2H2-type" evidence="8">
    <location>
        <begin position="218"/>
        <end position="246"/>
    </location>
</feature>
<keyword evidence="3" id="KW-0677">Repeat</keyword>
<evidence type="ECO:0000256" key="2">
    <source>
        <dbReference type="ARBA" id="ARBA00022723"/>
    </source>
</evidence>
<dbReference type="InterPro" id="IPR036236">
    <property type="entry name" value="Znf_C2H2_sf"/>
</dbReference>
<evidence type="ECO:0000256" key="6">
    <source>
        <dbReference type="ARBA" id="ARBA00023242"/>
    </source>
</evidence>
<name>A0A194Q233_PAPXU</name>
<reference evidence="9 10" key="1">
    <citation type="journal article" date="2015" name="Nat. Commun.">
        <title>Outbred genome sequencing and CRISPR/Cas9 gene editing in butterflies.</title>
        <authorList>
            <person name="Li X."/>
            <person name="Fan D."/>
            <person name="Zhang W."/>
            <person name="Liu G."/>
            <person name="Zhang L."/>
            <person name="Zhao L."/>
            <person name="Fang X."/>
            <person name="Chen L."/>
            <person name="Dong Y."/>
            <person name="Chen Y."/>
            <person name="Ding Y."/>
            <person name="Zhao R."/>
            <person name="Feng M."/>
            <person name="Zhu Y."/>
            <person name="Feng Y."/>
            <person name="Jiang X."/>
            <person name="Zhu D."/>
            <person name="Xiang H."/>
            <person name="Feng X."/>
            <person name="Li S."/>
            <person name="Wang J."/>
            <person name="Zhang G."/>
            <person name="Kronforst M.R."/>
            <person name="Wang W."/>
        </authorList>
    </citation>
    <scope>NUCLEOTIDE SEQUENCE [LARGE SCALE GENOMIC DNA]</scope>
    <source>
        <strain evidence="9">Ya'a_city_454_Px</strain>
        <tissue evidence="9">Whole body</tissue>
    </source>
</reference>
<accession>A0A194Q233</accession>
<dbReference type="PROSITE" id="PS00028">
    <property type="entry name" value="ZINC_FINGER_C2H2_1"/>
    <property type="match status" value="7"/>
</dbReference>
<feature type="domain" description="C2H2-type" evidence="8">
    <location>
        <begin position="418"/>
        <end position="446"/>
    </location>
</feature>
<dbReference type="PANTHER" id="PTHR24381">
    <property type="entry name" value="ZINC FINGER PROTEIN"/>
    <property type="match status" value="1"/>
</dbReference>
<sequence>MNSNIITRYGNAICEGCLSIDRKLTTITDADNLKIYFDLLEENQINELILCWECKANVRKLATFKRQVKKAHNTLLNHLIHESMNLTPLTKLSILQLDPLNIDTENPLMDSLMDTEQIQPMTFVKLESPQNVSMESEDCDLDIKVQEERQKALESDTFKKMLYRCYDCVLGFNHKFKLDNHMKKHEPEYGPEVCNICNIRCKHASALVAHKKRHQVKWRCSACGGAWSRASVAADHVSRAHHAANPTHQCSLCTQHFPIHMGDKEFSCPHCDKKFLFKRAMEVHRATHDPDARIYCYSCDLSFKNEMSYKQHMMYSLKHVDPSRLKYACELCDKRFVKAKRLEEHHIALHLKATPVKCTAPGCNFACSSRPVLRTHTRMLHRNARARRDHVCHLCGKTYTSKAALQGHLRAHSGERPLRCARCPAAFGYPAALYNHTRLVHLGHASGRNKTNEVSQTVTEATLAPLTAEHVDSRSMWSLTPTSGRNKTNEVSQTVTEATLAPLTAEHVDSRSMWSLTPTVEILQQPTDTLPS</sequence>
<dbReference type="GO" id="GO:0000981">
    <property type="term" value="F:DNA-binding transcription factor activity, RNA polymerase II-specific"/>
    <property type="evidence" value="ECO:0007669"/>
    <property type="project" value="TreeGrafter"/>
</dbReference>
<evidence type="ECO:0000256" key="3">
    <source>
        <dbReference type="ARBA" id="ARBA00022737"/>
    </source>
</evidence>
<dbReference type="STRING" id="66420.A0A194Q233"/>
<evidence type="ECO:0000256" key="1">
    <source>
        <dbReference type="ARBA" id="ARBA00004123"/>
    </source>
</evidence>
<feature type="domain" description="C2H2-type" evidence="8">
    <location>
        <begin position="390"/>
        <end position="417"/>
    </location>
</feature>
<dbReference type="SMART" id="SM00355">
    <property type="entry name" value="ZnF_C2H2"/>
    <property type="match status" value="9"/>
</dbReference>
<feature type="domain" description="C2H2-type" evidence="8">
    <location>
        <begin position="163"/>
        <end position="190"/>
    </location>
</feature>
<dbReference type="EMBL" id="KQ459564">
    <property type="protein sequence ID" value="KPI99627.1"/>
    <property type="molecule type" value="Genomic_DNA"/>
</dbReference>